<evidence type="ECO:0000256" key="1">
    <source>
        <dbReference type="ARBA" id="ARBA00038232"/>
    </source>
</evidence>
<comment type="similarity">
    <text evidence="1">Belongs to the IS150/IS1296 orfA family.</text>
</comment>
<dbReference type="InterPro" id="IPR055247">
    <property type="entry name" value="InsJ-like_HTH"/>
</dbReference>
<evidence type="ECO:0000256" key="2">
    <source>
        <dbReference type="SAM" id="Coils"/>
    </source>
</evidence>
<organism evidence="4 5">
    <name type="scientific">Brevibacillus laterosporus</name>
    <name type="common">Bacillus laterosporus</name>
    <dbReference type="NCBI Taxonomy" id="1465"/>
    <lineage>
        <taxon>Bacteria</taxon>
        <taxon>Bacillati</taxon>
        <taxon>Bacillota</taxon>
        <taxon>Bacilli</taxon>
        <taxon>Bacillales</taxon>
        <taxon>Paenibacillaceae</taxon>
        <taxon>Brevibacillus</taxon>
    </lineage>
</organism>
<keyword evidence="2" id="KW-0175">Coiled coil</keyword>
<dbReference type="SUPFAM" id="SSF48295">
    <property type="entry name" value="TrpR-like"/>
    <property type="match status" value="3"/>
</dbReference>
<reference evidence="4" key="1">
    <citation type="submission" date="2022-09" db="EMBL/GenBank/DDBJ databases">
        <title>Genome analysis and characterization of larvicidal activity of Brevibacillus strains.</title>
        <authorList>
            <person name="Patrusheva E.V."/>
            <person name="Izotova A.O."/>
            <person name="Toshchakov S.V."/>
            <person name="Sineoky S.P."/>
        </authorList>
    </citation>
    <scope>NUCLEOTIDE SEQUENCE</scope>
    <source>
        <strain evidence="4">VKPM_B-13247</strain>
    </source>
</reference>
<evidence type="ECO:0000313" key="4">
    <source>
        <dbReference type="EMBL" id="MCZ0810517.1"/>
    </source>
</evidence>
<feature type="domain" description="Insertion element IS150 protein InsJ-like helix-turn-helix" evidence="3">
    <location>
        <begin position="131"/>
        <end position="183"/>
    </location>
</feature>
<dbReference type="Pfam" id="PF13518">
    <property type="entry name" value="HTH_28"/>
    <property type="match status" value="3"/>
</dbReference>
<proteinExistence type="inferred from homology"/>
<gene>
    <name evidence="4" type="ORF">O0554_27190</name>
</gene>
<evidence type="ECO:0000259" key="3">
    <source>
        <dbReference type="Pfam" id="PF13518"/>
    </source>
</evidence>
<dbReference type="AlphaFoldDB" id="A0AAP3DLW3"/>
<name>A0AAP3DLW3_BRELA</name>
<dbReference type="EMBL" id="JAPTNE010000110">
    <property type="protein sequence ID" value="MCZ0810517.1"/>
    <property type="molecule type" value="Genomic_DNA"/>
</dbReference>
<sequence length="226" mass="26859">MARMKYSKAEKLAILALYKNGHQSIADITAKFSVDPGTIRDWKRRYEVNGEDGLEEALSWKRYSKELKLAAVNDYLSGHYSLSKVIQKYNISSTAVLRKWIKKYNSHRELNDTGKGMTNSMTNRRKTTLEERIQIVNYCLQHQKNYQLVAEGYGVSYQQVYQWVQKFEAHGEEALQDKRGRKKEEYEVTDEEKFKLEMKRLERENERLRAENAFLKKLEELERRRC</sequence>
<dbReference type="GO" id="GO:0043565">
    <property type="term" value="F:sequence-specific DNA binding"/>
    <property type="evidence" value="ECO:0007669"/>
    <property type="project" value="InterPro"/>
</dbReference>
<dbReference type="InterPro" id="IPR052057">
    <property type="entry name" value="IS150/IS1296_orfA-like"/>
</dbReference>
<accession>A0AAP3DLW3</accession>
<comment type="caution">
    <text evidence="4">The sequence shown here is derived from an EMBL/GenBank/DDBJ whole genome shotgun (WGS) entry which is preliminary data.</text>
</comment>
<dbReference type="PANTHER" id="PTHR33795">
    <property type="entry name" value="INSERTION ELEMENT IS150 PROTEIN INSJ"/>
    <property type="match status" value="1"/>
</dbReference>
<dbReference type="InterPro" id="IPR036388">
    <property type="entry name" value="WH-like_DNA-bd_sf"/>
</dbReference>
<dbReference type="RefSeq" id="WP_258435143.1">
    <property type="nucleotide sequence ID" value="NZ_JANSGW010000110.1"/>
</dbReference>
<dbReference type="Proteomes" id="UP001077662">
    <property type="component" value="Unassembled WGS sequence"/>
</dbReference>
<dbReference type="Gene3D" id="1.10.10.10">
    <property type="entry name" value="Winged helix-like DNA-binding domain superfamily/Winged helix DNA-binding domain"/>
    <property type="match status" value="3"/>
</dbReference>
<dbReference type="PANTHER" id="PTHR33795:SF1">
    <property type="entry name" value="INSERTION ELEMENT IS150 PROTEIN INSJ"/>
    <property type="match status" value="1"/>
</dbReference>
<evidence type="ECO:0000313" key="5">
    <source>
        <dbReference type="Proteomes" id="UP001077662"/>
    </source>
</evidence>
<feature type="coiled-coil region" evidence="2">
    <location>
        <begin position="191"/>
        <end position="221"/>
    </location>
</feature>
<feature type="domain" description="Insertion element IS150 protein InsJ-like helix-turn-helix" evidence="3">
    <location>
        <begin position="68"/>
        <end position="109"/>
    </location>
</feature>
<dbReference type="InterPro" id="IPR010921">
    <property type="entry name" value="Trp_repressor/repl_initiator"/>
</dbReference>
<protein>
    <submittedName>
        <fullName evidence="4">Helix-turn-helix domain-containing protein</fullName>
    </submittedName>
</protein>
<feature type="domain" description="Insertion element IS150 protein InsJ-like helix-turn-helix" evidence="3">
    <location>
        <begin position="10"/>
        <end position="55"/>
    </location>
</feature>